<sequence length="183" mass="22220">MADLKLCLDSIPRPTIIYCLRKVNPQVYVEEPRRLPAPFTITFYKPPNNYSQSHTVQYFEKPNQWKVRQRPQYEAEPKSTPLCKWYRRRKALKELIAEHKKEEELLKNKRREEYEKERMKELMEWEREREKGRSLSTDSGRFKWRRHRRSSSVPPAKKEKLYIKERSASVKPRAQSKTVAVKR</sequence>
<dbReference type="EMBL" id="OV170234">
    <property type="protein sequence ID" value="CAH0719873.1"/>
    <property type="molecule type" value="Genomic_DNA"/>
</dbReference>
<name>A0A8J9VDM7_9NEOP</name>
<accession>A0A8J9VDM7</accession>
<evidence type="ECO:0000256" key="2">
    <source>
        <dbReference type="SAM" id="MobiDB-lite"/>
    </source>
</evidence>
<feature type="non-terminal residue" evidence="3">
    <location>
        <position position="183"/>
    </location>
</feature>
<keyword evidence="1" id="KW-0175">Coiled coil</keyword>
<dbReference type="AlphaFoldDB" id="A0A8J9VDM7"/>
<evidence type="ECO:0000313" key="3">
    <source>
        <dbReference type="EMBL" id="CAH0719873.1"/>
    </source>
</evidence>
<gene>
    <name evidence="3" type="ORF">BINO364_LOCUS6165</name>
</gene>
<organism evidence="3 4">
    <name type="scientific">Brenthis ino</name>
    <name type="common">lesser marbled fritillary</name>
    <dbReference type="NCBI Taxonomy" id="405034"/>
    <lineage>
        <taxon>Eukaryota</taxon>
        <taxon>Metazoa</taxon>
        <taxon>Ecdysozoa</taxon>
        <taxon>Arthropoda</taxon>
        <taxon>Hexapoda</taxon>
        <taxon>Insecta</taxon>
        <taxon>Pterygota</taxon>
        <taxon>Neoptera</taxon>
        <taxon>Endopterygota</taxon>
        <taxon>Lepidoptera</taxon>
        <taxon>Glossata</taxon>
        <taxon>Ditrysia</taxon>
        <taxon>Papilionoidea</taxon>
        <taxon>Nymphalidae</taxon>
        <taxon>Heliconiinae</taxon>
        <taxon>Argynnini</taxon>
        <taxon>Brenthis</taxon>
    </lineage>
</organism>
<dbReference type="Proteomes" id="UP000838878">
    <property type="component" value="Chromosome 14"/>
</dbReference>
<keyword evidence="4" id="KW-1185">Reference proteome</keyword>
<proteinExistence type="predicted"/>
<feature type="region of interest" description="Disordered" evidence="2">
    <location>
        <begin position="126"/>
        <end position="183"/>
    </location>
</feature>
<reference evidence="3" key="1">
    <citation type="submission" date="2021-12" db="EMBL/GenBank/DDBJ databases">
        <authorList>
            <person name="Martin H S."/>
        </authorList>
    </citation>
    <scope>NUCLEOTIDE SEQUENCE</scope>
</reference>
<evidence type="ECO:0000256" key="1">
    <source>
        <dbReference type="SAM" id="Coils"/>
    </source>
</evidence>
<evidence type="ECO:0000313" key="4">
    <source>
        <dbReference type="Proteomes" id="UP000838878"/>
    </source>
</evidence>
<feature type="coiled-coil region" evidence="1">
    <location>
        <begin position="89"/>
        <end position="122"/>
    </location>
</feature>
<feature type="compositionally biased region" description="Basic and acidic residues" evidence="2">
    <location>
        <begin position="156"/>
        <end position="168"/>
    </location>
</feature>
<protein>
    <submittedName>
        <fullName evidence="3">Uncharacterized protein</fullName>
    </submittedName>
</protein>
<dbReference type="OrthoDB" id="7175839at2759"/>